<reference evidence="10" key="1">
    <citation type="journal article" date="2019" name="Int. J. Syst. Evol. Microbiol.">
        <title>The Global Catalogue of Microorganisms (GCM) 10K type strain sequencing project: providing services to taxonomists for standard genome sequencing and annotation.</title>
        <authorList>
            <consortium name="The Broad Institute Genomics Platform"/>
            <consortium name="The Broad Institute Genome Sequencing Center for Infectious Disease"/>
            <person name="Wu L."/>
            <person name="Ma J."/>
        </authorList>
    </citation>
    <scope>NUCLEOTIDE SEQUENCE [LARGE SCALE GENOMIC DNA]</scope>
    <source>
        <strain evidence="10">NBRC 101365</strain>
    </source>
</reference>
<accession>A0ABQ6CDS1</accession>
<evidence type="ECO:0000256" key="5">
    <source>
        <dbReference type="ARBA" id="ARBA00023251"/>
    </source>
</evidence>
<gene>
    <name evidence="9" type="ORF">GCM10007874_09600</name>
</gene>
<dbReference type="InterPro" id="IPR012338">
    <property type="entry name" value="Beta-lactam/transpept-like"/>
</dbReference>
<keyword evidence="4 6" id="KW-0378">Hydrolase</keyword>
<evidence type="ECO:0000313" key="9">
    <source>
        <dbReference type="EMBL" id="GLS17944.1"/>
    </source>
</evidence>
<evidence type="ECO:0000256" key="3">
    <source>
        <dbReference type="ARBA" id="ARBA00012865"/>
    </source>
</evidence>
<dbReference type="InterPro" id="IPR050491">
    <property type="entry name" value="AmpC-like"/>
</dbReference>
<dbReference type="EMBL" id="BSPC01000007">
    <property type="protein sequence ID" value="GLS17944.1"/>
    <property type="molecule type" value="Genomic_DNA"/>
</dbReference>
<evidence type="ECO:0000256" key="6">
    <source>
        <dbReference type="RuleBase" id="RU361140"/>
    </source>
</evidence>
<dbReference type="InterPro" id="IPR001586">
    <property type="entry name" value="Beta-lactam_class-C_AS"/>
</dbReference>
<feature type="chain" id="PRO_5046850671" description="Beta-lactamase" evidence="7">
    <location>
        <begin position="27"/>
        <end position="390"/>
    </location>
</feature>
<comment type="similarity">
    <text evidence="2 6">Belongs to the class-C beta-lactamase family.</text>
</comment>
<evidence type="ECO:0000313" key="10">
    <source>
        <dbReference type="Proteomes" id="UP001156882"/>
    </source>
</evidence>
<dbReference type="PANTHER" id="PTHR46825">
    <property type="entry name" value="D-ALANYL-D-ALANINE-CARBOXYPEPTIDASE/ENDOPEPTIDASE AMPH"/>
    <property type="match status" value="1"/>
</dbReference>
<dbReference type="Pfam" id="PF00144">
    <property type="entry name" value="Beta-lactamase"/>
    <property type="match status" value="1"/>
</dbReference>
<protein>
    <recommendedName>
        <fullName evidence="3 6">Beta-lactamase</fullName>
        <ecNumber evidence="3 6">3.5.2.6</ecNumber>
    </recommendedName>
</protein>
<proteinExistence type="inferred from homology"/>
<evidence type="ECO:0000256" key="1">
    <source>
        <dbReference type="ARBA" id="ARBA00001526"/>
    </source>
</evidence>
<comment type="caution">
    <text evidence="9">The sequence shown here is derived from an EMBL/GenBank/DDBJ whole genome shotgun (WGS) entry which is preliminary data.</text>
</comment>
<sequence>MLLSRRQALAGSLLALPLLSGRSATAQTARPSLRQAVDAAIVPLMQAHDVPGMAVAVTIGGKRSFFNYGVASRESGQKVGEDTLFELGSLSKTFTAILGGWAQARGALAFGDKASHHWPALAGSSFDEISLIDLGTYTAGGLPLQFPAGVKDEASMLGYFRSWRPAFAPGTRRLYSNPSIGLFGYLAARSLGQPFDALMQGTIFPGLGLKRAFITVRATEMESYAWGYAKANKPIRVGPGALDSEAYGVKISAAEMARYLEAVIDGAGLDDNFRRAIAVTQSGYDRIGGMVQGLGWEMYDDPVGLDRLLAGNSAEMARNANTVAPLDPPLPARRPLLANKTGSTNGFGAYAAFVPSKALGVAMLANRSYPNEARVTAAYGILSALEKWAG</sequence>
<dbReference type="InterPro" id="IPR058136">
    <property type="entry name" value="AmpC"/>
</dbReference>
<dbReference type="EC" id="3.5.2.6" evidence="3 6"/>
<dbReference type="Gene3D" id="3.40.710.10">
    <property type="entry name" value="DD-peptidase/beta-lactamase superfamily"/>
    <property type="match status" value="1"/>
</dbReference>
<evidence type="ECO:0000256" key="4">
    <source>
        <dbReference type="ARBA" id="ARBA00022801"/>
    </source>
</evidence>
<feature type="signal peptide" evidence="7">
    <location>
        <begin position="1"/>
        <end position="26"/>
    </location>
</feature>
<comment type="catalytic activity">
    <reaction evidence="1 6">
        <text>a beta-lactam + H2O = a substituted beta-amino acid</text>
        <dbReference type="Rhea" id="RHEA:20401"/>
        <dbReference type="ChEBI" id="CHEBI:15377"/>
        <dbReference type="ChEBI" id="CHEBI:35627"/>
        <dbReference type="ChEBI" id="CHEBI:140347"/>
        <dbReference type="EC" id="3.5.2.6"/>
    </reaction>
</comment>
<dbReference type="InterPro" id="IPR001466">
    <property type="entry name" value="Beta-lactam-related"/>
</dbReference>
<evidence type="ECO:0000256" key="2">
    <source>
        <dbReference type="ARBA" id="ARBA00007840"/>
    </source>
</evidence>
<dbReference type="NCBIfam" id="NF033085">
    <property type="entry name" value="bla_class_C"/>
    <property type="match status" value="1"/>
</dbReference>
<organism evidence="9 10">
    <name type="scientific">Labrys miyagiensis</name>
    <dbReference type="NCBI Taxonomy" id="346912"/>
    <lineage>
        <taxon>Bacteria</taxon>
        <taxon>Pseudomonadati</taxon>
        <taxon>Pseudomonadota</taxon>
        <taxon>Alphaproteobacteria</taxon>
        <taxon>Hyphomicrobiales</taxon>
        <taxon>Xanthobacteraceae</taxon>
        <taxon>Labrys</taxon>
    </lineage>
</organism>
<keyword evidence="5 6" id="KW-0046">Antibiotic resistance</keyword>
<name>A0ABQ6CDS1_9HYPH</name>
<dbReference type="PROSITE" id="PS00336">
    <property type="entry name" value="BETA_LACTAMASE_C"/>
    <property type="match status" value="1"/>
</dbReference>
<dbReference type="SUPFAM" id="SSF56601">
    <property type="entry name" value="beta-lactamase/transpeptidase-like"/>
    <property type="match status" value="1"/>
</dbReference>
<evidence type="ECO:0000259" key="8">
    <source>
        <dbReference type="Pfam" id="PF00144"/>
    </source>
</evidence>
<dbReference type="PANTHER" id="PTHR46825:SF8">
    <property type="entry name" value="BETA-LACTAMASE-RELATED"/>
    <property type="match status" value="1"/>
</dbReference>
<evidence type="ECO:0000256" key="7">
    <source>
        <dbReference type="SAM" id="SignalP"/>
    </source>
</evidence>
<dbReference type="Proteomes" id="UP001156882">
    <property type="component" value="Unassembled WGS sequence"/>
</dbReference>
<keyword evidence="10" id="KW-1185">Reference proteome</keyword>
<feature type="domain" description="Beta-lactamase-related" evidence="8">
    <location>
        <begin position="37"/>
        <end position="385"/>
    </location>
</feature>
<keyword evidence="7" id="KW-0732">Signal</keyword>